<evidence type="ECO:0000256" key="6">
    <source>
        <dbReference type="ARBA" id="ARBA00023080"/>
    </source>
</evidence>
<dbReference type="GO" id="GO:0006154">
    <property type="term" value="P:adenosine catabolic process"/>
    <property type="evidence" value="ECO:0007669"/>
    <property type="project" value="TreeGrafter"/>
</dbReference>
<sequence>MEEFIQRMPKVELHAHLNGSLTTAALLELGAQKYGSTNEELEKLVESFKVMGESLDECFKKFKIAHDLTNTREGLAHATLCVIRDFAKDNVVYVELRTTPKQNENMSKTEYLECVLESIRSARKEFPYIIVKLLPSIDRSQGIDSAKSTMDAILKLHKKFSDIIKGIDLSGNPNVENFSNYKLIFETFRNMNLPLSLHCGEVENEEEIREMIDFGMARCGHGTFIKESNLQKLIEKRIPVECCLSSNVKCGTVSTYDDHHFKYFLDNSHPVVICTDDFGVFDTTLSKEFIIAQKTFGLSKEQLFTLSKNAVLSSFASEEEKQSLMQMIENYFMK</sequence>
<name>A0A7R8UBK7_HERIL</name>
<dbReference type="GO" id="GO:0004000">
    <property type="term" value="F:adenosine deaminase activity"/>
    <property type="evidence" value="ECO:0007669"/>
    <property type="project" value="TreeGrafter"/>
</dbReference>
<dbReference type="GO" id="GO:0009117">
    <property type="term" value="P:nucleotide metabolic process"/>
    <property type="evidence" value="ECO:0007669"/>
    <property type="project" value="UniProtKB-KW"/>
</dbReference>
<keyword evidence="5" id="KW-0862">Zinc</keyword>
<dbReference type="InterPro" id="IPR006330">
    <property type="entry name" value="Ado/ade_deaminase"/>
</dbReference>
<organism evidence="9 10">
    <name type="scientific">Hermetia illucens</name>
    <name type="common">Black soldier fly</name>
    <dbReference type="NCBI Taxonomy" id="343691"/>
    <lineage>
        <taxon>Eukaryota</taxon>
        <taxon>Metazoa</taxon>
        <taxon>Ecdysozoa</taxon>
        <taxon>Arthropoda</taxon>
        <taxon>Hexapoda</taxon>
        <taxon>Insecta</taxon>
        <taxon>Pterygota</taxon>
        <taxon>Neoptera</taxon>
        <taxon>Endopterygota</taxon>
        <taxon>Diptera</taxon>
        <taxon>Brachycera</taxon>
        <taxon>Stratiomyomorpha</taxon>
        <taxon>Stratiomyidae</taxon>
        <taxon>Hermetiinae</taxon>
        <taxon>Hermetia</taxon>
    </lineage>
</organism>
<keyword evidence="6" id="KW-0546">Nucleotide metabolism</keyword>
<evidence type="ECO:0000256" key="4">
    <source>
        <dbReference type="ARBA" id="ARBA00022801"/>
    </source>
</evidence>
<dbReference type="AlphaFoldDB" id="A0A7R8UBK7"/>
<evidence type="ECO:0000256" key="2">
    <source>
        <dbReference type="ARBA" id="ARBA00006676"/>
    </source>
</evidence>
<evidence type="ECO:0000259" key="8">
    <source>
        <dbReference type="Pfam" id="PF00962"/>
    </source>
</evidence>
<dbReference type="InterPro" id="IPR032466">
    <property type="entry name" value="Metal_Hydrolase"/>
</dbReference>
<evidence type="ECO:0000313" key="10">
    <source>
        <dbReference type="Proteomes" id="UP000594454"/>
    </source>
</evidence>
<dbReference type="CDD" id="cd00443">
    <property type="entry name" value="ADA_AMPD"/>
    <property type="match status" value="1"/>
</dbReference>
<evidence type="ECO:0000256" key="7">
    <source>
        <dbReference type="ARBA" id="ARBA00048787"/>
    </source>
</evidence>
<dbReference type="Gene3D" id="3.20.20.140">
    <property type="entry name" value="Metal-dependent hydrolases"/>
    <property type="match status" value="1"/>
</dbReference>
<gene>
    <name evidence="9" type="ORF">HERILL_LOCUS1087</name>
</gene>
<protein>
    <recommendedName>
        <fullName evidence="8">Adenosine deaminase domain-containing protein</fullName>
    </recommendedName>
</protein>
<reference evidence="9 10" key="1">
    <citation type="submission" date="2020-11" db="EMBL/GenBank/DDBJ databases">
        <authorList>
            <person name="Wallbank WR R."/>
            <person name="Pardo Diaz C."/>
            <person name="Kozak K."/>
            <person name="Martin S."/>
            <person name="Jiggins C."/>
            <person name="Moest M."/>
            <person name="Warren A I."/>
            <person name="Generalovic N T."/>
            <person name="Byers J.R.P. K."/>
            <person name="Montejo-Kovacevich G."/>
            <person name="Yen C E."/>
        </authorList>
    </citation>
    <scope>NUCLEOTIDE SEQUENCE [LARGE SCALE GENOMIC DNA]</scope>
</reference>
<comment type="catalytic activity">
    <reaction evidence="7">
        <text>N(6)-methyl-AMP + H2O + H(+) = IMP + methylamine</text>
        <dbReference type="Rhea" id="RHEA:16001"/>
        <dbReference type="ChEBI" id="CHEBI:15377"/>
        <dbReference type="ChEBI" id="CHEBI:15378"/>
        <dbReference type="ChEBI" id="CHEBI:58053"/>
        <dbReference type="ChEBI" id="CHEBI:59338"/>
        <dbReference type="ChEBI" id="CHEBI:144842"/>
    </reaction>
    <physiologicalReaction direction="left-to-right" evidence="7">
        <dbReference type="Rhea" id="RHEA:16002"/>
    </physiologicalReaction>
</comment>
<comment type="similarity">
    <text evidence="2">Belongs to the metallo-dependent hydrolases superfamily. Adenosine and AMP deaminases family.</text>
</comment>
<dbReference type="Proteomes" id="UP000594454">
    <property type="component" value="Chromosome 1"/>
</dbReference>
<dbReference type="PANTHER" id="PTHR11409:SF42">
    <property type="entry name" value="ADENOSINE DEAMINASE-LIKE PROTEIN"/>
    <property type="match status" value="1"/>
</dbReference>
<evidence type="ECO:0000313" key="9">
    <source>
        <dbReference type="EMBL" id="CAD7077770.1"/>
    </source>
</evidence>
<comment type="cofactor">
    <cofactor evidence="1">
        <name>Zn(2+)</name>
        <dbReference type="ChEBI" id="CHEBI:29105"/>
    </cofactor>
</comment>
<dbReference type="OMA" id="RPQFKPY"/>
<dbReference type="Pfam" id="PF00962">
    <property type="entry name" value="A_deaminase"/>
    <property type="match status" value="1"/>
</dbReference>
<keyword evidence="3" id="KW-0479">Metal-binding</keyword>
<dbReference type="GO" id="GO:0046103">
    <property type="term" value="P:inosine biosynthetic process"/>
    <property type="evidence" value="ECO:0007669"/>
    <property type="project" value="TreeGrafter"/>
</dbReference>
<evidence type="ECO:0000256" key="1">
    <source>
        <dbReference type="ARBA" id="ARBA00001947"/>
    </source>
</evidence>
<dbReference type="PANTHER" id="PTHR11409">
    <property type="entry name" value="ADENOSINE DEAMINASE"/>
    <property type="match status" value="1"/>
</dbReference>
<keyword evidence="4" id="KW-0378">Hydrolase</keyword>
<dbReference type="InParanoid" id="A0A7R8UBK7"/>
<dbReference type="EMBL" id="LR899009">
    <property type="protein sequence ID" value="CAD7077770.1"/>
    <property type="molecule type" value="Genomic_DNA"/>
</dbReference>
<evidence type="ECO:0000256" key="3">
    <source>
        <dbReference type="ARBA" id="ARBA00022723"/>
    </source>
</evidence>
<dbReference type="GO" id="GO:0046872">
    <property type="term" value="F:metal ion binding"/>
    <property type="evidence" value="ECO:0007669"/>
    <property type="project" value="UniProtKB-KW"/>
</dbReference>
<accession>A0A7R8UBK7</accession>
<proteinExistence type="inferred from homology"/>
<keyword evidence="10" id="KW-1185">Reference proteome</keyword>
<evidence type="ECO:0000256" key="5">
    <source>
        <dbReference type="ARBA" id="ARBA00022833"/>
    </source>
</evidence>
<dbReference type="InterPro" id="IPR001365">
    <property type="entry name" value="A_deaminase_dom"/>
</dbReference>
<dbReference type="SUPFAM" id="SSF51556">
    <property type="entry name" value="Metallo-dependent hydrolases"/>
    <property type="match status" value="1"/>
</dbReference>
<feature type="domain" description="Adenosine deaminase" evidence="8">
    <location>
        <begin position="9"/>
        <end position="330"/>
    </location>
</feature>
<dbReference type="FunCoup" id="A0A7R8UBK7">
    <property type="interactions" value="1185"/>
</dbReference>
<dbReference type="OrthoDB" id="272271at2759"/>